<reference evidence="1 2" key="1">
    <citation type="journal article" date="2014" name="PLoS Genet.">
        <title>Comparative Genomic Analysis of N2-Fixing and Non-N2-Fixing Paenibacillus spp.: Organization, Evolution and Expression of the Nitrogen Fixation Genes.</title>
        <authorList>
            <person name="Xie J.B."/>
            <person name="Du Z."/>
            <person name="Bai L."/>
            <person name="Tian C."/>
            <person name="Zhang Y."/>
            <person name="Xie J.Y."/>
            <person name="Wang T."/>
            <person name="Liu X."/>
            <person name="Chen X."/>
            <person name="Cheng Q."/>
            <person name="Chen S."/>
            <person name="Li J."/>
        </authorList>
    </citation>
    <scope>NUCLEOTIDE SEQUENCE [LARGE SCALE GENOMIC DNA]</scope>
    <source>
        <strain evidence="1 2">T27</strain>
    </source>
</reference>
<accession>X5A3U9</accession>
<sequence length="529" mass="58618">MAKLFETGGIYPPPSHIPRLARYKRGRTIFDGRHPEIYERASSLLKDTPHAAQLKTLFIAVNLMDILLTKPADLLTGEPPTYESGKGPGSREQERLDSIVEENDLTQMTHELVIGGGYRGDSFIKAYYAARADTSETEAIAEELGLTAPESRPEPIIEAVPANIVFPELSVGSRKKFRAINVAWIDWVEEPGGKVVRWIYGKAESYVPYLVVERYIPGYIIYERYKLSEGHVDTEWGVPISTYTIGEQVATGREVDVVETGTPELLIRHIPYKSVDDRWEGINGVEKLESVLSAINERLAQIDYILWKHSDPTSYGPDVDDGGDTTRFGGRYLPLEKDDVTPGYMTWDGQLDAAFRELDILLGLVYQMSETPQWLFGTTLANDKGGTGTSHTDSGAIKARFMPILAKVNRIRAHVDRALRDAIWTAMQLENFANKGVDGFEPYEPIYPRINWRDGIPIDEKEAAEVANIRTGGKPTQSVLDAIKTLDGVDEAMASEMITRIDADEERTMGTVDASVFNDVGGGTTGGAA</sequence>
<dbReference type="STRING" id="1268072.PSAB_20510"/>
<proteinExistence type="predicted"/>
<keyword evidence="2" id="KW-1185">Reference proteome</keyword>
<dbReference type="RefSeq" id="WP_025336457.1">
    <property type="nucleotide sequence ID" value="NZ_CP004078.1"/>
</dbReference>
<evidence type="ECO:0000313" key="1">
    <source>
        <dbReference type="EMBL" id="AHV98993.1"/>
    </source>
</evidence>
<organism evidence="1 2">
    <name type="scientific">Paenibacillus sabinae T27</name>
    <dbReference type="NCBI Taxonomy" id="1268072"/>
    <lineage>
        <taxon>Bacteria</taxon>
        <taxon>Bacillati</taxon>
        <taxon>Bacillota</taxon>
        <taxon>Bacilli</taxon>
        <taxon>Bacillales</taxon>
        <taxon>Paenibacillaceae</taxon>
        <taxon>Paenibacillus</taxon>
    </lineage>
</organism>
<dbReference type="Proteomes" id="UP000019772">
    <property type="component" value="Chromosome"/>
</dbReference>
<dbReference type="EMBL" id="CP004078">
    <property type="protein sequence ID" value="AHV98993.1"/>
    <property type="molecule type" value="Genomic_DNA"/>
</dbReference>
<evidence type="ECO:0000313" key="2">
    <source>
        <dbReference type="Proteomes" id="UP000019772"/>
    </source>
</evidence>
<protein>
    <submittedName>
        <fullName evidence="1">Prophage LambdaCh01, portal protein, SPP1 family</fullName>
    </submittedName>
</protein>
<dbReference type="eggNOG" id="ENOG502Z99R">
    <property type="taxonomic scope" value="Bacteria"/>
</dbReference>
<dbReference type="AlphaFoldDB" id="X5A3U9"/>
<name>X5A3U9_9BACL</name>
<dbReference type="HOGENOM" id="CLU_041256_0_0_9"/>
<dbReference type="PATRIC" id="fig|1268072.3.peg.4224"/>
<dbReference type="KEGG" id="psab:PSAB_20510"/>
<gene>
    <name evidence="1" type="ORF">PSAB_20510</name>
</gene>